<dbReference type="GO" id="GO:0050114">
    <property type="term" value="F:myo-inosose-2 dehydratase activity"/>
    <property type="evidence" value="ECO:0007669"/>
    <property type="project" value="UniProtKB-EC"/>
</dbReference>
<keyword evidence="2" id="KW-0456">Lyase</keyword>
<dbReference type="Proteomes" id="UP000544107">
    <property type="component" value="Unassembled WGS sequence"/>
</dbReference>
<keyword evidence="4" id="KW-1185">Reference proteome</keyword>
<gene>
    <name evidence="3" type="ORF">BJF91_05610</name>
    <name evidence="2" type="ORF">GGQ71_004054</name>
</gene>
<dbReference type="AlphaFoldDB" id="A0A1Q9A818"/>
<feature type="domain" description="Xylose isomerase-like TIM barrel" evidence="1">
    <location>
        <begin position="30"/>
        <end position="275"/>
    </location>
</feature>
<dbReference type="OrthoDB" id="9804047at2"/>
<reference evidence="3 4" key="1">
    <citation type="submission" date="2016-09" db="EMBL/GenBank/DDBJ databases">
        <title>Rhizobium oryziradicis sp. nov., isolated from the root of rice.</title>
        <authorList>
            <person name="Zhao J."/>
            <person name="Zhang X."/>
        </authorList>
    </citation>
    <scope>NUCLEOTIDE SEQUENCE [LARGE SCALE GENOMIC DNA]</scope>
    <source>
        <strain evidence="3 4">14971</strain>
    </source>
</reference>
<proteinExistence type="predicted"/>
<dbReference type="STRING" id="887144.BJF91_05610"/>
<dbReference type="SUPFAM" id="SSF51658">
    <property type="entry name" value="Xylose isomerase-like"/>
    <property type="match status" value="1"/>
</dbReference>
<dbReference type="EC" id="4.2.1.44" evidence="2"/>
<dbReference type="Gene3D" id="3.20.20.150">
    <property type="entry name" value="Divalent-metal-dependent TIM barrel enzymes"/>
    <property type="match status" value="1"/>
</dbReference>
<accession>A0A1Q9A818</accession>
<dbReference type="NCBIfam" id="TIGR04379">
    <property type="entry name" value="myo_inos_iolE"/>
    <property type="match status" value="1"/>
</dbReference>
<evidence type="ECO:0000313" key="2">
    <source>
        <dbReference type="EMBL" id="MBB4009766.1"/>
    </source>
</evidence>
<dbReference type="InterPro" id="IPR030823">
    <property type="entry name" value="IolE/MocC"/>
</dbReference>
<protein>
    <submittedName>
        <fullName evidence="2">Inosose dehydratase</fullName>
        <ecNumber evidence="2">4.2.1.44</ecNumber>
    </submittedName>
    <submittedName>
        <fullName evidence="3">Myo-inosose-2 dehydratase</fullName>
    </submittedName>
</protein>
<dbReference type="PANTHER" id="PTHR12110">
    <property type="entry name" value="HYDROXYPYRUVATE ISOMERASE"/>
    <property type="match status" value="1"/>
</dbReference>
<name>A0A1Q9A818_9HYPH</name>
<dbReference type="RefSeq" id="WP_075613440.1">
    <property type="nucleotide sequence ID" value="NZ_JACIED010000005.1"/>
</dbReference>
<dbReference type="Pfam" id="PF01261">
    <property type="entry name" value="AP_endonuc_2"/>
    <property type="match status" value="1"/>
</dbReference>
<comment type="caution">
    <text evidence="3">The sequence shown here is derived from an EMBL/GenBank/DDBJ whole genome shotgun (WGS) entry which is preliminary data.</text>
</comment>
<dbReference type="EMBL" id="JACIED010000005">
    <property type="protein sequence ID" value="MBB4009766.1"/>
    <property type="molecule type" value="Genomic_DNA"/>
</dbReference>
<dbReference type="EMBL" id="MKIN01000020">
    <property type="protein sequence ID" value="OLP50735.1"/>
    <property type="molecule type" value="Genomic_DNA"/>
</dbReference>
<organism evidence="3 4">
    <name type="scientific">Allorhizobium taibaishanense</name>
    <dbReference type="NCBI Taxonomy" id="887144"/>
    <lineage>
        <taxon>Bacteria</taxon>
        <taxon>Pseudomonadati</taxon>
        <taxon>Pseudomonadota</taxon>
        <taxon>Alphaproteobacteria</taxon>
        <taxon>Hyphomicrobiales</taxon>
        <taxon>Rhizobiaceae</taxon>
        <taxon>Rhizobium/Agrobacterium group</taxon>
        <taxon>Allorhizobium</taxon>
    </lineage>
</organism>
<evidence type="ECO:0000313" key="5">
    <source>
        <dbReference type="Proteomes" id="UP000544107"/>
    </source>
</evidence>
<evidence type="ECO:0000313" key="3">
    <source>
        <dbReference type="EMBL" id="OLP50735.1"/>
    </source>
</evidence>
<sequence length="300" mass="32483">MILYGTNPIAWSNDDDRTLGAHISLDQCLDETSKIGFDGIEKGHKFPQEPAALKAVLEPRGLRYVSGWHSLNLLTNTIEEEKAAMQPALDLLKAMGSKVIIVCETSNAIHGDDGTPVNDRPKLADAEWKSFGAGVEALGEFAAAQGIALAYHHHMGTIVESEEEIDALMANTGPHAKLLLDTGHCLFGGGDPERVATKYMSRVGHIHAKNIRPIIAKQVRDEKLSFLEGVRRGVFTVPGDSEGGVNFPPVLKIAAEHGYQGWLVIEAEQDPDVRNPYDYQSLGLASLKAMAKAAGLDKKD</sequence>
<evidence type="ECO:0000313" key="4">
    <source>
        <dbReference type="Proteomes" id="UP000185598"/>
    </source>
</evidence>
<dbReference type="InterPro" id="IPR013022">
    <property type="entry name" value="Xyl_isomerase-like_TIM-brl"/>
</dbReference>
<dbReference type="InterPro" id="IPR036237">
    <property type="entry name" value="Xyl_isomerase-like_sf"/>
</dbReference>
<dbReference type="InterPro" id="IPR050312">
    <property type="entry name" value="IolE/XylAMocC-like"/>
</dbReference>
<evidence type="ECO:0000259" key="1">
    <source>
        <dbReference type="Pfam" id="PF01261"/>
    </source>
</evidence>
<reference evidence="2 5" key="2">
    <citation type="submission" date="2020-08" db="EMBL/GenBank/DDBJ databases">
        <title>Genomic Encyclopedia of Type Strains, Phase IV (KMG-IV): sequencing the most valuable type-strain genomes for metagenomic binning, comparative biology and taxonomic classification.</title>
        <authorList>
            <person name="Goeker M."/>
        </authorList>
    </citation>
    <scope>NUCLEOTIDE SEQUENCE [LARGE SCALE GENOMIC DNA]</scope>
    <source>
        <strain evidence="2 5">DSM 100021</strain>
    </source>
</reference>
<dbReference type="PANTHER" id="PTHR12110:SF41">
    <property type="entry name" value="INOSOSE DEHYDRATASE"/>
    <property type="match status" value="1"/>
</dbReference>
<dbReference type="Proteomes" id="UP000185598">
    <property type="component" value="Unassembled WGS sequence"/>
</dbReference>